<keyword evidence="8" id="KW-1185">Reference proteome</keyword>
<protein>
    <recommendedName>
        <fullName evidence="6">Armadillo-like helical domain-containing protein</fullName>
    </recommendedName>
</protein>
<gene>
    <name evidence="7" type="ORF">GLX27_001111</name>
</gene>
<feature type="domain" description="Armadillo-like helical" evidence="6">
    <location>
        <begin position="448"/>
        <end position="668"/>
    </location>
</feature>
<evidence type="ECO:0000256" key="4">
    <source>
        <dbReference type="ARBA" id="ARBA00023136"/>
    </source>
</evidence>
<keyword evidence="3" id="KW-1133">Transmembrane helix</keyword>
<dbReference type="PANTHER" id="PTHR13608:SF3">
    <property type="entry name" value="ARMADILLO-LIKE HELICAL DOMAIN-CONTAINING PROTEIN 3"/>
    <property type="match status" value="1"/>
</dbReference>
<evidence type="ECO:0000256" key="2">
    <source>
        <dbReference type="ARBA" id="ARBA00022692"/>
    </source>
</evidence>
<proteinExistence type="predicted"/>
<name>A0ABY8EPW8_MALFU</name>
<evidence type="ECO:0000256" key="5">
    <source>
        <dbReference type="SAM" id="MobiDB-lite"/>
    </source>
</evidence>
<feature type="region of interest" description="Disordered" evidence="5">
    <location>
        <begin position="22"/>
        <end position="42"/>
    </location>
</feature>
<dbReference type="EMBL" id="CP046234">
    <property type="protein sequence ID" value="WFD46475.1"/>
    <property type="molecule type" value="Genomic_DNA"/>
</dbReference>
<sequence>MRPKTKFRACYERLLAGERPWDAAGMPNGGMGAGQPGSAKALGKANAAPRSEFYMDLLCLPVERGVVLELFEPLTPADLLSERMSQARENITGLWRESLRTLAEDVDDTLRRKHAAETLLALACALLPKPYANYTLDVITVLAGRMSEADEMFFALVNALHDAMLSAPQIQRETVQLALVCIAYMGNTSLATYFLHRDMFESAMHVVHTNTSVDVISEAALFLSILSTAGQAHGVADAAGLALDPISSAVVSNAGFQPYQRKLRDYADSVDMARIAHALSVQFARTLQAYHTAPELASASSWSLGLWSGEKAHDAPSLASLPPPRALFLLCVWLLVHTSDTFALSMLAPTSGEPLVVTFFSLASYVLTHASSSARAATYAQTVLQIIVAFLGSTDGTENSAVRERLLCDEVQRNEDAVERGKADPGVLVDLVDLCRQKANPLPVPPQDGTKRRRRIIVLVLDSAAIFFKYNRSKHPDAPAFVTAFTAVHRTAVACAQQNILLEYDWLELWRAMLGVATFLAQRHDELPAGDVHLLAPSLLETLAILLVYSDKFLQTPAETHLLVYELARNAEALQRVAALLPTKKSARGGAQLAQMHWTLLHDLLAAIEGQIATWRTQSTAASYFFLRGSTSRAPSEQTIMRIIQQLDLATLLSPDAPACAAILRSTQGTPREGRRGALVSGTPSPSAALLRYMQRDLLALLCST</sequence>
<keyword evidence="2" id="KW-0812">Transmembrane</keyword>
<evidence type="ECO:0000313" key="8">
    <source>
        <dbReference type="Proteomes" id="UP000818624"/>
    </source>
</evidence>
<evidence type="ECO:0000313" key="7">
    <source>
        <dbReference type="EMBL" id="WFD46475.1"/>
    </source>
</evidence>
<dbReference type="Pfam" id="PF08427">
    <property type="entry name" value="ARMH3_C"/>
    <property type="match status" value="1"/>
</dbReference>
<reference evidence="7 8" key="1">
    <citation type="journal article" date="2020" name="Elife">
        <title>Loss of centromere function drives karyotype evolution in closely related Malassezia species.</title>
        <authorList>
            <person name="Sankaranarayanan S.R."/>
            <person name="Ianiri G."/>
            <person name="Coelho M.A."/>
            <person name="Reza M.H."/>
            <person name="Thimmappa B.C."/>
            <person name="Ganguly P."/>
            <person name="Vadnala R.N."/>
            <person name="Sun S."/>
            <person name="Siddharthan R."/>
            <person name="Tellgren-Roth C."/>
            <person name="Dawson T.L."/>
            <person name="Heitman J."/>
            <person name="Sanyal K."/>
        </authorList>
    </citation>
    <scope>NUCLEOTIDE SEQUENCE [LARGE SCALE GENOMIC DNA]</scope>
    <source>
        <strain evidence="7">CBS14141</strain>
    </source>
</reference>
<dbReference type="InterPro" id="IPR013636">
    <property type="entry name" value="ARMH3_C"/>
</dbReference>
<dbReference type="PANTHER" id="PTHR13608">
    <property type="entry name" value="ARMADILLO-LIKE HELICAL DOMAIN-CONTAINING PROTEIN 3"/>
    <property type="match status" value="1"/>
</dbReference>
<accession>A0ABY8EPW8</accession>
<evidence type="ECO:0000256" key="1">
    <source>
        <dbReference type="ARBA" id="ARBA00004370"/>
    </source>
</evidence>
<keyword evidence="4" id="KW-0472">Membrane</keyword>
<evidence type="ECO:0000259" key="6">
    <source>
        <dbReference type="SMART" id="SM01158"/>
    </source>
</evidence>
<dbReference type="Proteomes" id="UP000818624">
    <property type="component" value="Chromosome 1"/>
</dbReference>
<dbReference type="SMART" id="SM01158">
    <property type="entry name" value="DUF1741"/>
    <property type="match status" value="1"/>
</dbReference>
<dbReference type="InterPro" id="IPR039868">
    <property type="entry name" value="ARMD3-like"/>
</dbReference>
<comment type="subcellular location">
    <subcellularLocation>
        <location evidence="1">Membrane</location>
    </subcellularLocation>
</comment>
<organism evidence="7 8">
    <name type="scientific">Malassezia furfur</name>
    <name type="common">Pityriasis versicolor infection agent</name>
    <name type="synonym">Pityrosporum furfur</name>
    <dbReference type="NCBI Taxonomy" id="55194"/>
    <lineage>
        <taxon>Eukaryota</taxon>
        <taxon>Fungi</taxon>
        <taxon>Dikarya</taxon>
        <taxon>Basidiomycota</taxon>
        <taxon>Ustilaginomycotina</taxon>
        <taxon>Malasseziomycetes</taxon>
        <taxon>Malasseziales</taxon>
        <taxon>Malasseziaceae</taxon>
        <taxon>Malassezia</taxon>
    </lineage>
</organism>
<evidence type="ECO:0000256" key="3">
    <source>
        <dbReference type="ARBA" id="ARBA00022989"/>
    </source>
</evidence>